<protein>
    <submittedName>
        <fullName evidence="2">cAMP-binding domain of CRP or a regulatory subunit of cAMP-dependent protein kinases</fullName>
    </submittedName>
</protein>
<dbReference type="STRING" id="861298.SAMN04488136_1701"/>
<proteinExistence type="predicted"/>
<dbReference type="InterPro" id="IPR000595">
    <property type="entry name" value="cNMP-bd_dom"/>
</dbReference>
<dbReference type="RefSeq" id="WP_093279582.1">
    <property type="nucleotide sequence ID" value="NZ_FNDD01000070.1"/>
</dbReference>
<dbReference type="SUPFAM" id="SSF51206">
    <property type="entry name" value="cAMP-binding domain-like"/>
    <property type="match status" value="1"/>
</dbReference>
<dbReference type="OrthoDB" id="7826327at2"/>
<dbReference type="Pfam" id="PF00027">
    <property type="entry name" value="cNMP_binding"/>
    <property type="match status" value="1"/>
</dbReference>
<dbReference type="GO" id="GO:0016301">
    <property type="term" value="F:kinase activity"/>
    <property type="evidence" value="ECO:0007669"/>
    <property type="project" value="UniProtKB-KW"/>
</dbReference>
<dbReference type="InterPro" id="IPR014710">
    <property type="entry name" value="RmlC-like_jellyroll"/>
</dbReference>
<accession>A0A1G8HZ65</accession>
<dbReference type="CDD" id="cd00038">
    <property type="entry name" value="CAP_ED"/>
    <property type="match status" value="1"/>
</dbReference>
<gene>
    <name evidence="2" type="ORF">SAMN04488136_1701</name>
</gene>
<dbReference type="PROSITE" id="PS50042">
    <property type="entry name" value="CNMP_BINDING_3"/>
    <property type="match status" value="1"/>
</dbReference>
<dbReference type="InterPro" id="IPR018490">
    <property type="entry name" value="cNMP-bd_dom_sf"/>
</dbReference>
<dbReference type="AlphaFoldDB" id="A0A1G8HZ65"/>
<keyword evidence="2" id="KW-0808">Transferase</keyword>
<feature type="domain" description="Cyclic nucleotide-binding" evidence="1">
    <location>
        <begin position="17"/>
        <end position="118"/>
    </location>
</feature>
<keyword evidence="3" id="KW-1185">Reference proteome</keyword>
<dbReference type="Gene3D" id="2.60.120.10">
    <property type="entry name" value="Jelly Rolls"/>
    <property type="match status" value="1"/>
</dbReference>
<reference evidence="2 3" key="1">
    <citation type="submission" date="2016-10" db="EMBL/GenBank/DDBJ databases">
        <authorList>
            <person name="de Groot N.N."/>
        </authorList>
    </citation>
    <scope>NUCLEOTIDE SEQUENCE [LARGE SCALE GENOMIC DNA]</scope>
    <source>
        <strain evidence="2 3">CGMCC 1.10228</strain>
    </source>
</reference>
<evidence type="ECO:0000259" key="1">
    <source>
        <dbReference type="PROSITE" id="PS50042"/>
    </source>
</evidence>
<organism evidence="2 3">
    <name type="scientific">Vibrio xiamenensis</name>
    <dbReference type="NCBI Taxonomy" id="861298"/>
    <lineage>
        <taxon>Bacteria</taxon>
        <taxon>Pseudomonadati</taxon>
        <taxon>Pseudomonadota</taxon>
        <taxon>Gammaproteobacteria</taxon>
        <taxon>Vibrionales</taxon>
        <taxon>Vibrionaceae</taxon>
        <taxon>Vibrio</taxon>
    </lineage>
</organism>
<name>A0A1G8HZ65_9VIBR</name>
<sequence>METIQHIAEHGYQTLCRLIDSMSLKQKTFEPCEYILQQGEPITCLYWIILGEYTMHYSAENGKTFSLGQRFVSNCIIGELEYLTHTPSQFSVVANERMDVKVIPLMVMNQILSTHAEVGVWLSQLLSKSYQTGMARTMERFLQPLVFNIAADIYQRYQQNQPLVDFGQVFREAERFGCSERAYRRAITQLIEEDYIHKQADGYFIHDVSKFNRLLKLAAPHCV</sequence>
<keyword evidence="2" id="KW-0418">Kinase</keyword>
<evidence type="ECO:0000313" key="3">
    <source>
        <dbReference type="Proteomes" id="UP000198854"/>
    </source>
</evidence>
<dbReference type="EMBL" id="FNDD01000070">
    <property type="protein sequence ID" value="SDI11801.1"/>
    <property type="molecule type" value="Genomic_DNA"/>
</dbReference>
<dbReference type="Proteomes" id="UP000198854">
    <property type="component" value="Unassembled WGS sequence"/>
</dbReference>
<evidence type="ECO:0000313" key="2">
    <source>
        <dbReference type="EMBL" id="SDI11801.1"/>
    </source>
</evidence>